<name>A0A200QTC2_MACCD</name>
<dbReference type="AlphaFoldDB" id="A0A200QTC2"/>
<dbReference type="Proteomes" id="UP000195402">
    <property type="component" value="Unassembled WGS sequence"/>
</dbReference>
<accession>A0A200QTC2</accession>
<reference evidence="2 3" key="1">
    <citation type="journal article" date="2017" name="Mol. Plant">
        <title>The Genome of Medicinal Plant Macleaya cordata Provides New Insights into Benzylisoquinoline Alkaloids Metabolism.</title>
        <authorList>
            <person name="Liu X."/>
            <person name="Liu Y."/>
            <person name="Huang P."/>
            <person name="Ma Y."/>
            <person name="Qing Z."/>
            <person name="Tang Q."/>
            <person name="Cao H."/>
            <person name="Cheng P."/>
            <person name="Zheng Y."/>
            <person name="Yuan Z."/>
            <person name="Zhou Y."/>
            <person name="Liu J."/>
            <person name="Tang Z."/>
            <person name="Zhuo Y."/>
            <person name="Zhang Y."/>
            <person name="Yu L."/>
            <person name="Huang J."/>
            <person name="Yang P."/>
            <person name="Peng Q."/>
            <person name="Zhang J."/>
            <person name="Jiang W."/>
            <person name="Zhang Z."/>
            <person name="Lin K."/>
            <person name="Ro D.K."/>
            <person name="Chen X."/>
            <person name="Xiong X."/>
            <person name="Shang Y."/>
            <person name="Huang S."/>
            <person name="Zeng J."/>
        </authorList>
    </citation>
    <scope>NUCLEOTIDE SEQUENCE [LARGE SCALE GENOMIC DNA]</scope>
    <source>
        <strain evidence="3">cv. BLH2017</strain>
        <tissue evidence="2">Root</tissue>
    </source>
</reference>
<evidence type="ECO:0000256" key="1">
    <source>
        <dbReference type="SAM" id="MobiDB-lite"/>
    </source>
</evidence>
<feature type="region of interest" description="Disordered" evidence="1">
    <location>
        <begin position="390"/>
        <end position="432"/>
    </location>
</feature>
<evidence type="ECO:0000313" key="3">
    <source>
        <dbReference type="Proteomes" id="UP000195402"/>
    </source>
</evidence>
<feature type="compositionally biased region" description="Acidic residues" evidence="1">
    <location>
        <begin position="423"/>
        <end position="432"/>
    </location>
</feature>
<dbReference type="OrthoDB" id="539916at2759"/>
<dbReference type="OMA" id="ECILENQ"/>
<dbReference type="SUPFAM" id="SSF50346">
    <property type="entry name" value="PRC-barrel domain"/>
    <property type="match status" value="2"/>
</dbReference>
<feature type="compositionally biased region" description="Basic residues" evidence="1">
    <location>
        <begin position="404"/>
        <end position="416"/>
    </location>
</feature>
<dbReference type="InParanoid" id="A0A200QTC2"/>
<comment type="caution">
    <text evidence="2">The sequence shown here is derived from an EMBL/GenBank/DDBJ whole genome shotgun (WGS) entry which is preliminary data.</text>
</comment>
<dbReference type="EMBL" id="MVGT01001100">
    <property type="protein sequence ID" value="OVA13705.1"/>
    <property type="molecule type" value="Genomic_DNA"/>
</dbReference>
<organism evidence="2 3">
    <name type="scientific">Macleaya cordata</name>
    <name type="common">Five-seeded plume-poppy</name>
    <name type="synonym">Bocconia cordata</name>
    <dbReference type="NCBI Taxonomy" id="56857"/>
    <lineage>
        <taxon>Eukaryota</taxon>
        <taxon>Viridiplantae</taxon>
        <taxon>Streptophyta</taxon>
        <taxon>Embryophyta</taxon>
        <taxon>Tracheophyta</taxon>
        <taxon>Spermatophyta</taxon>
        <taxon>Magnoliopsida</taxon>
        <taxon>Ranunculales</taxon>
        <taxon>Papaveraceae</taxon>
        <taxon>Papaveroideae</taxon>
        <taxon>Macleaya</taxon>
    </lineage>
</organism>
<proteinExistence type="predicted"/>
<sequence length="432" mass="48379">MKLKLSELQRSHTEIGRDFIMCDCVSSPHPITYPGVRIRKLGFISCNSGPTISRIELFPTIGYINLNSKPSKCHNSDGLKLSCRKVRSENYELFDEELGFYEEKPKRVSKIETQKSSNLDGEEEVKKIRLKSTPEEAAGISFVNEKKEENGSGGEISGSSSIDFLELEKEKKSMGSLVEDDEIVRVEEGSDEVGKFDGRMGLRSGRQMMRRSSMLAKQVISVKSALSLGFVSQLWVDTSSWVVFVVEVRPSLLSGEIERFLLEEVYQVGDVVLVEDEAVLENGLQMIGLDTLVGYNVVTPSRQSIGKVRGYTFNINSGSLELLELDSFGISIIPSSLVSTYALFVEDVIEVASDTVVVHEAAASRLQRLTKGFWDTPNVETPIDEFGEYSDFQRRPARSDNGRNSRKSFRSRKFPLKTRGSEDDLDLPMDYL</sequence>
<dbReference type="PANTHER" id="PTHR36740:SF1">
    <property type="entry name" value="PRC-BARREL DOMAIN-CONTAINING PROTEIN"/>
    <property type="match status" value="1"/>
</dbReference>
<evidence type="ECO:0008006" key="4">
    <source>
        <dbReference type="Google" id="ProtNLM"/>
    </source>
</evidence>
<feature type="compositionally biased region" description="Basic and acidic residues" evidence="1">
    <location>
        <begin position="391"/>
        <end position="403"/>
    </location>
</feature>
<dbReference type="InterPro" id="IPR011033">
    <property type="entry name" value="PRC_barrel-like_sf"/>
</dbReference>
<protein>
    <recommendedName>
        <fullName evidence="4">PRC-barrel-like</fullName>
    </recommendedName>
</protein>
<dbReference type="PANTHER" id="PTHR36740">
    <property type="entry name" value="PRC DOMAIN-CONTAINING PROTEIN"/>
    <property type="match status" value="1"/>
</dbReference>
<evidence type="ECO:0000313" key="2">
    <source>
        <dbReference type="EMBL" id="OVA13705.1"/>
    </source>
</evidence>
<keyword evidence="3" id="KW-1185">Reference proteome</keyword>
<gene>
    <name evidence="2" type="ORF">BVC80_1767g28</name>
</gene>